<comment type="similarity">
    <text evidence="7 14">Belongs to the CobU/CobP family.</text>
</comment>
<sequence>MITLVLGGARSGKSSYAEQKILEQSLADAMHYIATAQGLDDEMSRRIEHHKAHRDKDWLVEEIPLELAHRLVKAKAGDWILVDCLTLWLTNVIVNIGDGVTPEEADHQIRDEVEKLVLSLNTTQANIVLVSNEVGLGVMPLGEITRRYVDHAGWMNQAIAKVADHVVFVAAGLPIALKGEV</sequence>
<evidence type="ECO:0000256" key="10">
    <source>
        <dbReference type="ARBA" id="ARBA00022741"/>
    </source>
</evidence>
<dbReference type="PANTHER" id="PTHR34848">
    <property type="match status" value="1"/>
</dbReference>
<dbReference type="SUPFAM" id="SSF52540">
    <property type="entry name" value="P-loop containing nucleoside triphosphate hydrolases"/>
    <property type="match status" value="1"/>
</dbReference>
<dbReference type="RefSeq" id="WP_289961191.1">
    <property type="nucleotide sequence ID" value="NZ_JAUEOZ010000001.1"/>
</dbReference>
<evidence type="ECO:0000256" key="11">
    <source>
        <dbReference type="ARBA" id="ARBA00022777"/>
    </source>
</evidence>
<evidence type="ECO:0000256" key="4">
    <source>
        <dbReference type="ARBA" id="ARBA00003889"/>
    </source>
</evidence>
<keyword evidence="9 14" id="KW-0808">Transferase</keyword>
<dbReference type="EC" id="2.7.1.156" evidence="14"/>
<dbReference type="CDD" id="cd00544">
    <property type="entry name" value="CobU"/>
    <property type="match status" value="1"/>
</dbReference>
<evidence type="ECO:0000256" key="13">
    <source>
        <dbReference type="ARBA" id="ARBA00023134"/>
    </source>
</evidence>
<dbReference type="Pfam" id="PF02283">
    <property type="entry name" value="CobU"/>
    <property type="match status" value="1"/>
</dbReference>
<keyword evidence="15" id="KW-0548">Nucleotidyltransferase</keyword>
<evidence type="ECO:0000256" key="7">
    <source>
        <dbReference type="ARBA" id="ARBA00007490"/>
    </source>
</evidence>
<evidence type="ECO:0000256" key="3">
    <source>
        <dbReference type="ARBA" id="ARBA00001522"/>
    </source>
</evidence>
<gene>
    <name evidence="15" type="primary">cobU</name>
    <name evidence="15" type="ORF">QWJ08_06595</name>
</gene>
<keyword evidence="13 14" id="KW-0342">GTP-binding</keyword>
<evidence type="ECO:0000256" key="9">
    <source>
        <dbReference type="ARBA" id="ARBA00022679"/>
    </source>
</evidence>
<dbReference type="PANTHER" id="PTHR34848:SF1">
    <property type="entry name" value="BIFUNCTIONAL ADENOSYLCOBALAMIN BIOSYNTHESIS PROTEIN COBU"/>
    <property type="match status" value="1"/>
</dbReference>
<comment type="caution">
    <text evidence="15">The sequence shown here is derived from an EMBL/GenBank/DDBJ whole genome shotgun (WGS) entry which is preliminary data.</text>
</comment>
<comment type="catalytic activity">
    <reaction evidence="2 14">
        <text>adenosylcob(III)inamide phosphate + GTP + H(+) = adenosylcob(III)inamide-GDP + diphosphate</text>
        <dbReference type="Rhea" id="RHEA:22712"/>
        <dbReference type="ChEBI" id="CHEBI:15378"/>
        <dbReference type="ChEBI" id="CHEBI:33019"/>
        <dbReference type="ChEBI" id="CHEBI:37565"/>
        <dbReference type="ChEBI" id="CHEBI:58502"/>
        <dbReference type="ChEBI" id="CHEBI:60487"/>
        <dbReference type="EC" id="2.7.7.62"/>
    </reaction>
</comment>
<comment type="pathway">
    <text evidence="5 14">Cofactor biosynthesis; adenosylcobalamin biosynthesis; adenosylcobalamin from cob(II)yrinate a,c-diamide: step 6/7.</text>
</comment>
<keyword evidence="12 14" id="KW-0067">ATP-binding</keyword>
<evidence type="ECO:0000313" key="15">
    <source>
        <dbReference type="EMBL" id="MDN2481060.1"/>
    </source>
</evidence>
<comment type="catalytic activity">
    <reaction evidence="3">
        <text>adenosylcob(III)inamide + GTP = adenosylcob(III)inamide phosphate + GDP + H(+)</text>
        <dbReference type="Rhea" id="RHEA:15765"/>
        <dbReference type="ChEBI" id="CHEBI:2480"/>
        <dbReference type="ChEBI" id="CHEBI:15378"/>
        <dbReference type="ChEBI" id="CHEBI:37565"/>
        <dbReference type="ChEBI" id="CHEBI:58189"/>
        <dbReference type="ChEBI" id="CHEBI:58502"/>
        <dbReference type="EC" id="2.7.1.156"/>
    </reaction>
</comment>
<comment type="pathway">
    <text evidence="6 14">Cofactor biosynthesis; adenosylcobalamin biosynthesis; adenosylcobalamin from cob(II)yrinate a,c-diamide: step 5/7.</text>
</comment>
<keyword evidence="10 14" id="KW-0547">Nucleotide-binding</keyword>
<dbReference type="Gene3D" id="3.40.50.300">
    <property type="entry name" value="P-loop containing nucleotide triphosphate hydrolases"/>
    <property type="match status" value="1"/>
</dbReference>
<reference evidence="15" key="1">
    <citation type="submission" date="2024-05" db="EMBL/GenBank/DDBJ databases">
        <title>Genome Sequences of Four Agar- Degrading Marine Bacteria.</title>
        <authorList>
            <person name="Phillips E.K."/>
            <person name="Shaffer J.C."/>
            <person name="Henson M.W."/>
            <person name="Temperton B."/>
            <person name="Thrash C.J."/>
            <person name="Martin M.O."/>
        </authorList>
    </citation>
    <scope>NUCLEOTIDE SEQUENCE</scope>
    <source>
        <strain evidence="15">EKP203</strain>
    </source>
</reference>
<proteinExistence type="inferred from homology"/>
<evidence type="ECO:0000256" key="8">
    <source>
        <dbReference type="ARBA" id="ARBA00022573"/>
    </source>
</evidence>
<comment type="function">
    <text evidence="4 14">Catalyzes ATP-dependent phosphorylation of adenosylcobinamide and addition of GMP to adenosylcobinamide phosphate.</text>
</comment>
<evidence type="ECO:0000313" key="16">
    <source>
        <dbReference type="Proteomes" id="UP001169719"/>
    </source>
</evidence>
<comment type="catalytic activity">
    <reaction evidence="1 14">
        <text>adenosylcob(III)inamide + ATP = adenosylcob(III)inamide phosphate + ADP + H(+)</text>
        <dbReference type="Rhea" id="RHEA:15769"/>
        <dbReference type="ChEBI" id="CHEBI:2480"/>
        <dbReference type="ChEBI" id="CHEBI:15378"/>
        <dbReference type="ChEBI" id="CHEBI:30616"/>
        <dbReference type="ChEBI" id="CHEBI:58502"/>
        <dbReference type="ChEBI" id="CHEBI:456216"/>
        <dbReference type="EC" id="2.7.1.156"/>
    </reaction>
</comment>
<keyword evidence="11 14" id="KW-0418">Kinase</keyword>
<dbReference type="InterPro" id="IPR003203">
    <property type="entry name" value="CobU/CobP"/>
</dbReference>
<dbReference type="EMBL" id="JAUEOZ010000001">
    <property type="protein sequence ID" value="MDN2481060.1"/>
    <property type="molecule type" value="Genomic_DNA"/>
</dbReference>
<evidence type="ECO:0000256" key="14">
    <source>
        <dbReference type="PIRNR" id="PIRNR006135"/>
    </source>
</evidence>
<dbReference type="GO" id="GO:0043752">
    <property type="term" value="F:adenosylcobinamide kinase activity"/>
    <property type="evidence" value="ECO:0007669"/>
    <property type="project" value="UniProtKB-EC"/>
</dbReference>
<name>A0ABT7XZ50_9VIBR</name>
<evidence type="ECO:0000256" key="5">
    <source>
        <dbReference type="ARBA" id="ARBA00004692"/>
    </source>
</evidence>
<evidence type="ECO:0000256" key="1">
    <source>
        <dbReference type="ARBA" id="ARBA00000312"/>
    </source>
</evidence>
<keyword evidence="8 14" id="KW-0169">Cobalamin biosynthesis</keyword>
<dbReference type="PIRSF" id="PIRSF006135">
    <property type="entry name" value="CobU"/>
    <property type="match status" value="1"/>
</dbReference>
<accession>A0ABT7XZ50</accession>
<dbReference type="NCBIfam" id="NF004469">
    <property type="entry name" value="PRK05800.1"/>
    <property type="match status" value="1"/>
</dbReference>
<dbReference type="GO" id="GO:0008820">
    <property type="term" value="F:cobinamide phosphate guanylyltransferase activity"/>
    <property type="evidence" value="ECO:0007669"/>
    <property type="project" value="UniProtKB-EC"/>
</dbReference>
<protein>
    <recommendedName>
        <fullName evidence="14">Bifunctional adenosylcobalamin biosynthesis protein</fullName>
        <ecNumber evidence="14">2.7.1.156</ecNumber>
        <ecNumber evidence="14">2.7.7.62</ecNumber>
    </recommendedName>
</protein>
<dbReference type="EC" id="2.7.7.62" evidence="14"/>
<keyword evidence="16" id="KW-1185">Reference proteome</keyword>
<evidence type="ECO:0000256" key="12">
    <source>
        <dbReference type="ARBA" id="ARBA00022840"/>
    </source>
</evidence>
<dbReference type="InterPro" id="IPR027417">
    <property type="entry name" value="P-loop_NTPase"/>
</dbReference>
<evidence type="ECO:0000256" key="6">
    <source>
        <dbReference type="ARBA" id="ARBA00005159"/>
    </source>
</evidence>
<evidence type="ECO:0000256" key="2">
    <source>
        <dbReference type="ARBA" id="ARBA00000711"/>
    </source>
</evidence>
<organism evidence="15 16">
    <name type="scientific">Vibrio agarivorans</name>
    <dbReference type="NCBI Taxonomy" id="153622"/>
    <lineage>
        <taxon>Bacteria</taxon>
        <taxon>Pseudomonadati</taxon>
        <taxon>Pseudomonadota</taxon>
        <taxon>Gammaproteobacteria</taxon>
        <taxon>Vibrionales</taxon>
        <taxon>Vibrionaceae</taxon>
        <taxon>Vibrio</taxon>
    </lineage>
</organism>
<dbReference type="Proteomes" id="UP001169719">
    <property type="component" value="Unassembled WGS sequence"/>
</dbReference>